<dbReference type="Proteomes" id="UP000800094">
    <property type="component" value="Unassembled WGS sequence"/>
</dbReference>
<protein>
    <recommendedName>
        <fullName evidence="3">F-box domain-containing protein</fullName>
    </recommendedName>
</protein>
<evidence type="ECO:0008006" key="3">
    <source>
        <dbReference type="Google" id="ProtNLM"/>
    </source>
</evidence>
<dbReference type="EMBL" id="ML987197">
    <property type="protein sequence ID" value="KAF2247218.1"/>
    <property type="molecule type" value="Genomic_DNA"/>
</dbReference>
<gene>
    <name evidence="1" type="ORF">BU26DRAFT_343889</name>
</gene>
<accession>A0A6A6IAY3</accession>
<evidence type="ECO:0000313" key="1">
    <source>
        <dbReference type="EMBL" id="KAF2247218.1"/>
    </source>
</evidence>
<reference evidence="1" key="1">
    <citation type="journal article" date="2020" name="Stud. Mycol.">
        <title>101 Dothideomycetes genomes: a test case for predicting lifestyles and emergence of pathogens.</title>
        <authorList>
            <person name="Haridas S."/>
            <person name="Albert R."/>
            <person name="Binder M."/>
            <person name="Bloem J."/>
            <person name="Labutti K."/>
            <person name="Salamov A."/>
            <person name="Andreopoulos B."/>
            <person name="Baker S."/>
            <person name="Barry K."/>
            <person name="Bills G."/>
            <person name="Bluhm B."/>
            <person name="Cannon C."/>
            <person name="Castanera R."/>
            <person name="Culley D."/>
            <person name="Daum C."/>
            <person name="Ezra D."/>
            <person name="Gonzalez J."/>
            <person name="Henrissat B."/>
            <person name="Kuo A."/>
            <person name="Liang C."/>
            <person name="Lipzen A."/>
            <person name="Lutzoni F."/>
            <person name="Magnuson J."/>
            <person name="Mondo S."/>
            <person name="Nolan M."/>
            <person name="Ohm R."/>
            <person name="Pangilinan J."/>
            <person name="Park H.-J."/>
            <person name="Ramirez L."/>
            <person name="Alfaro M."/>
            <person name="Sun H."/>
            <person name="Tritt A."/>
            <person name="Yoshinaga Y."/>
            <person name="Zwiers L.-H."/>
            <person name="Turgeon B."/>
            <person name="Goodwin S."/>
            <person name="Spatafora J."/>
            <person name="Crous P."/>
            <person name="Grigoriev I."/>
        </authorList>
    </citation>
    <scope>NUCLEOTIDE SEQUENCE</scope>
    <source>
        <strain evidence="1">CBS 122368</strain>
    </source>
</reference>
<sequence length="382" mass="43089">MARITDLPNELLVPIFENVWRTSPELVLALALSCKRLHQPARTVYYSHVCLSWKLNRNSALAKFASGNVGNEAVKSIRLSPQKALLSAFKVGMKNAFDHIDVLCACLSSLQNLATFSIFLGVQVDRRCLLPAPALSRIVRALPESVVNFELDTEGIDGIYENKPKTPSDVHLCHDISELLPRLETLRLRVSCMCTELFRSLEPEGTHQPASNLRLAAIKLELYSERGVEIPNTVVNCQAQWSGEAHRRDDVLRPTKLFDHLLRLQSKGAFPHLQRFILLSWSTQKCICIRDVASRTTTEYLCMSGRLQNNHWTPADKGEDNYMIRVLGRGDYYGGSEEVAKAIMHEVAWTEEQNGARLPPSRQVVAAEHRLDTSVLQSYQWT</sequence>
<dbReference type="GeneID" id="54575684"/>
<organism evidence="1 2">
    <name type="scientific">Trematosphaeria pertusa</name>
    <dbReference type="NCBI Taxonomy" id="390896"/>
    <lineage>
        <taxon>Eukaryota</taxon>
        <taxon>Fungi</taxon>
        <taxon>Dikarya</taxon>
        <taxon>Ascomycota</taxon>
        <taxon>Pezizomycotina</taxon>
        <taxon>Dothideomycetes</taxon>
        <taxon>Pleosporomycetidae</taxon>
        <taxon>Pleosporales</taxon>
        <taxon>Massarineae</taxon>
        <taxon>Trematosphaeriaceae</taxon>
        <taxon>Trematosphaeria</taxon>
    </lineage>
</organism>
<keyword evidence="2" id="KW-1185">Reference proteome</keyword>
<name>A0A6A6IAY3_9PLEO</name>
<dbReference type="OrthoDB" id="4192220at2759"/>
<evidence type="ECO:0000313" key="2">
    <source>
        <dbReference type="Proteomes" id="UP000800094"/>
    </source>
</evidence>
<dbReference type="RefSeq" id="XP_033682222.1">
    <property type="nucleotide sequence ID" value="XM_033822354.1"/>
</dbReference>
<proteinExistence type="predicted"/>
<dbReference type="AlphaFoldDB" id="A0A6A6IAY3"/>